<organism evidence="2 3">
    <name type="scientific">Aspergillus cristatus</name>
    <name type="common">Chinese Fuzhuan brick tea-fermentation fungus</name>
    <name type="synonym">Eurotium cristatum</name>
    <dbReference type="NCBI Taxonomy" id="573508"/>
    <lineage>
        <taxon>Eukaryota</taxon>
        <taxon>Fungi</taxon>
        <taxon>Dikarya</taxon>
        <taxon>Ascomycota</taxon>
        <taxon>Pezizomycotina</taxon>
        <taxon>Eurotiomycetes</taxon>
        <taxon>Eurotiomycetidae</taxon>
        <taxon>Eurotiales</taxon>
        <taxon>Aspergillaceae</taxon>
        <taxon>Aspergillus</taxon>
        <taxon>Aspergillus subgen. Aspergillus</taxon>
    </lineage>
</organism>
<dbReference type="EMBL" id="JXNT01000003">
    <property type="protein sequence ID" value="ODM20318.1"/>
    <property type="molecule type" value="Genomic_DNA"/>
</dbReference>
<accession>A0A1E3BHD3</accession>
<dbReference type="GO" id="GO:0046983">
    <property type="term" value="F:protein dimerization activity"/>
    <property type="evidence" value="ECO:0007669"/>
    <property type="project" value="InterPro"/>
</dbReference>
<name>A0A1E3BHD3_ASPCR</name>
<dbReference type="SUPFAM" id="SSF53098">
    <property type="entry name" value="Ribonuclease H-like"/>
    <property type="match status" value="1"/>
</dbReference>
<gene>
    <name evidence="2" type="ORF">SI65_03371</name>
</gene>
<dbReference type="AlphaFoldDB" id="A0A1E3BHD3"/>
<evidence type="ECO:0000313" key="2">
    <source>
        <dbReference type="EMBL" id="ODM20318.1"/>
    </source>
</evidence>
<sequence length="209" mass="24453">MNAFHEDDWTKDERKFQKQQILQFCQGNYQQYEPLRTELEEEGDLSPIEDLNTLFLRASKPASKDTGTFNEMERYLSEQPLLDSHVDILSQWRSIEAVYLTVAWMARDLLAVFLTSLPVERQFNIGRDTCTYRHGKLQGETIRKIMILKHGDKDLIDPGLLDDCQLAEWEDEETYQKNETSIARKATFDEKMLAASLQFRPCYVGRGCW</sequence>
<evidence type="ECO:0000259" key="1">
    <source>
        <dbReference type="Pfam" id="PF05699"/>
    </source>
</evidence>
<dbReference type="VEuPathDB" id="FungiDB:SI65_03371"/>
<comment type="caution">
    <text evidence="2">The sequence shown here is derived from an EMBL/GenBank/DDBJ whole genome shotgun (WGS) entry which is preliminary data.</text>
</comment>
<dbReference type="STRING" id="573508.A0A1E3BHD3"/>
<evidence type="ECO:0000313" key="3">
    <source>
        <dbReference type="Proteomes" id="UP000094569"/>
    </source>
</evidence>
<reference evidence="2 3" key="1">
    <citation type="journal article" date="2016" name="BMC Genomics">
        <title>Comparative genomic and transcriptomic analyses of the Fuzhuan brick tea-fermentation fungus Aspergillus cristatus.</title>
        <authorList>
            <person name="Ge Y."/>
            <person name="Wang Y."/>
            <person name="Liu Y."/>
            <person name="Tan Y."/>
            <person name="Ren X."/>
            <person name="Zhang X."/>
            <person name="Hyde K.D."/>
            <person name="Liu Y."/>
            <person name="Liu Z."/>
        </authorList>
    </citation>
    <scope>NUCLEOTIDE SEQUENCE [LARGE SCALE GENOMIC DNA]</scope>
    <source>
        <strain evidence="2 3">GZAAS20.1005</strain>
    </source>
</reference>
<dbReference type="Pfam" id="PF05699">
    <property type="entry name" value="Dimer_Tnp_hAT"/>
    <property type="match status" value="1"/>
</dbReference>
<dbReference type="InterPro" id="IPR008906">
    <property type="entry name" value="HATC_C_dom"/>
</dbReference>
<dbReference type="InterPro" id="IPR012337">
    <property type="entry name" value="RNaseH-like_sf"/>
</dbReference>
<protein>
    <recommendedName>
        <fullName evidence="1">HAT C-terminal dimerisation domain-containing protein</fullName>
    </recommendedName>
</protein>
<keyword evidence="3" id="KW-1185">Reference proteome</keyword>
<proteinExistence type="predicted"/>
<dbReference type="OrthoDB" id="4507940at2759"/>
<dbReference type="Proteomes" id="UP000094569">
    <property type="component" value="Unassembled WGS sequence"/>
</dbReference>
<feature type="domain" description="HAT C-terminal dimerisation" evidence="1">
    <location>
        <begin position="71"/>
        <end position="149"/>
    </location>
</feature>